<proteinExistence type="inferred from homology"/>
<evidence type="ECO:0000256" key="7">
    <source>
        <dbReference type="SAM" id="Coils"/>
    </source>
</evidence>
<keyword evidence="5" id="KW-1133">Transmembrane helix</keyword>
<organism evidence="9">
    <name type="scientific">marine metagenome</name>
    <dbReference type="NCBI Taxonomy" id="408172"/>
    <lineage>
        <taxon>unclassified sequences</taxon>
        <taxon>metagenomes</taxon>
        <taxon>ecological metagenomes</taxon>
    </lineage>
</organism>
<dbReference type="PROSITE" id="PS51123">
    <property type="entry name" value="OMPA_2"/>
    <property type="match status" value="1"/>
</dbReference>
<comment type="similarity">
    <text evidence="2">Belongs to the MotB family.</text>
</comment>
<feature type="coiled-coil region" evidence="7">
    <location>
        <begin position="217"/>
        <end position="258"/>
    </location>
</feature>
<name>A0A381WLA0_9ZZZZ</name>
<dbReference type="SUPFAM" id="SSF103088">
    <property type="entry name" value="OmpA-like"/>
    <property type="match status" value="1"/>
</dbReference>
<feature type="domain" description="OmpA-like" evidence="8">
    <location>
        <begin position="366"/>
        <end position="488"/>
    </location>
</feature>
<dbReference type="EMBL" id="UINC01012169">
    <property type="protein sequence ID" value="SVA53290.1"/>
    <property type="molecule type" value="Genomic_DNA"/>
</dbReference>
<evidence type="ECO:0000259" key="8">
    <source>
        <dbReference type="PROSITE" id="PS51123"/>
    </source>
</evidence>
<evidence type="ECO:0000256" key="4">
    <source>
        <dbReference type="ARBA" id="ARBA00022692"/>
    </source>
</evidence>
<reference evidence="9" key="1">
    <citation type="submission" date="2018-05" db="EMBL/GenBank/DDBJ databases">
        <authorList>
            <person name="Lanie J.A."/>
            <person name="Ng W.-L."/>
            <person name="Kazmierczak K.M."/>
            <person name="Andrzejewski T.M."/>
            <person name="Davidsen T.M."/>
            <person name="Wayne K.J."/>
            <person name="Tettelin H."/>
            <person name="Glass J.I."/>
            <person name="Rusch D."/>
            <person name="Podicherti R."/>
            <person name="Tsui H.-C.T."/>
            <person name="Winkler M.E."/>
        </authorList>
    </citation>
    <scope>NUCLEOTIDE SEQUENCE</scope>
</reference>
<dbReference type="GO" id="GO:0005886">
    <property type="term" value="C:plasma membrane"/>
    <property type="evidence" value="ECO:0007669"/>
    <property type="project" value="UniProtKB-SubCell"/>
</dbReference>
<evidence type="ECO:0000256" key="1">
    <source>
        <dbReference type="ARBA" id="ARBA00004162"/>
    </source>
</evidence>
<dbReference type="InterPro" id="IPR050330">
    <property type="entry name" value="Bact_OuterMem_StrucFunc"/>
</dbReference>
<keyword evidence="6" id="KW-0472">Membrane</keyword>
<keyword evidence="7" id="KW-0175">Coiled coil</keyword>
<sequence>MKNSESLQLVKEQLKIKSIELRKVEENNSTVNKKIKSLITENQEEVKKLKFAIVKKDTEIQQKEKEIRSSSERLKEAQELAKNQAPVAGIDPKVVEKIKELKIHTEKLKKKLEGEQNFNKKFEKEKSVLLKEVKRLKKEEGKTDELYKRLDQYKKELANAESSTNEIDESLQKSIEEKDALIKKLKVAIKKDMKETDLPEKIKKDERFEGMKPGEIVVVLDEDIVKMEKERRKAKKRFEMLKDTNEELESKVNLLTEEKAAGGATGERKEEARSAAVQEFGGGLEAFLLTYADMITLLLVIFVMMYTASNIDEEKFAEAMSSFQEKIVKIESVNVRLSQDELKMLEKLRELVKDNIDPNALIAGDTRTILFQIPSSDLFEPGGATLAEGAGNLILETIEEEMRDGVKQVIIDGHTDNVPTKTAIYPSNWELSAARASSVARFIIKKMRFNAKFLVVSGYGEHRPMKPNTTDDNRASNRRVEIKVVKDKNVAAAQAAKKKAEELKAANEAAGYSN</sequence>
<dbReference type="Gene3D" id="3.30.1330.60">
    <property type="entry name" value="OmpA-like domain"/>
    <property type="match status" value="1"/>
</dbReference>
<dbReference type="CDD" id="cd07185">
    <property type="entry name" value="OmpA_C-like"/>
    <property type="match status" value="1"/>
</dbReference>
<keyword evidence="3" id="KW-1003">Cell membrane</keyword>
<dbReference type="Pfam" id="PF13677">
    <property type="entry name" value="MotB_plug"/>
    <property type="match status" value="1"/>
</dbReference>
<dbReference type="InterPro" id="IPR006665">
    <property type="entry name" value="OmpA-like"/>
</dbReference>
<evidence type="ECO:0000256" key="6">
    <source>
        <dbReference type="ARBA" id="ARBA00023136"/>
    </source>
</evidence>
<dbReference type="PANTHER" id="PTHR30329:SF21">
    <property type="entry name" value="LIPOPROTEIN YIAD-RELATED"/>
    <property type="match status" value="1"/>
</dbReference>
<feature type="coiled-coil region" evidence="7">
    <location>
        <begin position="119"/>
        <end position="170"/>
    </location>
</feature>
<dbReference type="AlphaFoldDB" id="A0A381WLA0"/>
<dbReference type="Pfam" id="PF00691">
    <property type="entry name" value="OmpA"/>
    <property type="match status" value="1"/>
</dbReference>
<accession>A0A381WLA0</accession>
<evidence type="ECO:0000313" key="9">
    <source>
        <dbReference type="EMBL" id="SVA53290.1"/>
    </source>
</evidence>
<evidence type="ECO:0000256" key="2">
    <source>
        <dbReference type="ARBA" id="ARBA00008914"/>
    </source>
</evidence>
<evidence type="ECO:0000256" key="3">
    <source>
        <dbReference type="ARBA" id="ARBA00022475"/>
    </source>
</evidence>
<feature type="coiled-coil region" evidence="7">
    <location>
        <begin position="7"/>
        <end position="80"/>
    </location>
</feature>
<comment type="subcellular location">
    <subcellularLocation>
        <location evidence="1">Cell membrane</location>
        <topology evidence="1">Single-pass membrane protein</topology>
    </subcellularLocation>
</comment>
<dbReference type="PANTHER" id="PTHR30329">
    <property type="entry name" value="STATOR ELEMENT OF FLAGELLAR MOTOR COMPLEX"/>
    <property type="match status" value="1"/>
</dbReference>
<protein>
    <recommendedName>
        <fullName evidence="8">OmpA-like domain-containing protein</fullName>
    </recommendedName>
</protein>
<evidence type="ECO:0000256" key="5">
    <source>
        <dbReference type="ARBA" id="ARBA00022989"/>
    </source>
</evidence>
<keyword evidence="4" id="KW-0812">Transmembrane</keyword>
<gene>
    <name evidence="9" type="ORF">METZ01_LOCUS106144</name>
</gene>
<dbReference type="InterPro" id="IPR036737">
    <property type="entry name" value="OmpA-like_sf"/>
</dbReference>
<dbReference type="InterPro" id="IPR025713">
    <property type="entry name" value="MotB-like_N_dom"/>
</dbReference>